<keyword evidence="6" id="KW-1185">Reference proteome</keyword>
<keyword evidence="4" id="KW-0804">Transcription</keyword>
<dbReference type="InterPro" id="IPR005561">
    <property type="entry name" value="ANTAR"/>
</dbReference>
<dbReference type="InterPro" id="IPR029016">
    <property type="entry name" value="GAF-like_dom_sf"/>
</dbReference>
<dbReference type="Gene3D" id="3.30.450.40">
    <property type="match status" value="1"/>
</dbReference>
<accession>A0A222VMJ4</accession>
<dbReference type="Pfam" id="PF03861">
    <property type="entry name" value="ANTAR"/>
    <property type="match status" value="1"/>
</dbReference>
<dbReference type="KEGG" id="pmad:BAY61_09320"/>
<proteinExistence type="predicted"/>
<protein>
    <submittedName>
        <fullName evidence="5">GAF domain-containing protein</fullName>
    </submittedName>
</protein>
<organism evidence="5 6">
    <name type="scientific">Prauserella marina</name>
    <dbReference type="NCBI Taxonomy" id="530584"/>
    <lineage>
        <taxon>Bacteria</taxon>
        <taxon>Bacillati</taxon>
        <taxon>Actinomycetota</taxon>
        <taxon>Actinomycetes</taxon>
        <taxon>Pseudonocardiales</taxon>
        <taxon>Pseudonocardiaceae</taxon>
        <taxon>Prauserella</taxon>
    </lineage>
</organism>
<dbReference type="PROSITE" id="PS50921">
    <property type="entry name" value="ANTAR"/>
    <property type="match status" value="1"/>
</dbReference>
<reference evidence="5 6" key="1">
    <citation type="submission" date="2016-10" db="EMBL/GenBank/DDBJ databases">
        <authorList>
            <person name="de Groot N.N."/>
        </authorList>
    </citation>
    <scope>NUCLEOTIDE SEQUENCE [LARGE SCALE GENOMIC DNA]</scope>
    <source>
        <strain evidence="5 6">CGMCC 4.5506</strain>
    </source>
</reference>
<dbReference type="AlphaFoldDB" id="A0A222VMJ4"/>
<keyword evidence="2" id="KW-0418">Kinase</keyword>
<dbReference type="EMBL" id="FMZE01000001">
    <property type="protein sequence ID" value="SDC05004.1"/>
    <property type="molecule type" value="Genomic_DNA"/>
</dbReference>
<dbReference type="Gene3D" id="1.10.10.10">
    <property type="entry name" value="Winged helix-like DNA-binding domain superfamily/Winged helix DNA-binding domain"/>
    <property type="match status" value="1"/>
</dbReference>
<evidence type="ECO:0000256" key="4">
    <source>
        <dbReference type="ARBA" id="ARBA00023163"/>
    </source>
</evidence>
<dbReference type="InterPro" id="IPR011006">
    <property type="entry name" value="CheY-like_superfamily"/>
</dbReference>
<dbReference type="STRING" id="530584.SAMN05421630_101227"/>
<dbReference type="OrthoDB" id="3683444at2"/>
<evidence type="ECO:0000313" key="6">
    <source>
        <dbReference type="Proteomes" id="UP000199494"/>
    </source>
</evidence>
<gene>
    <name evidence="5" type="ORF">SAMN05421630_101227</name>
</gene>
<dbReference type="InterPro" id="IPR012074">
    <property type="entry name" value="GAF_ANTAR"/>
</dbReference>
<dbReference type="SUPFAM" id="SSF52172">
    <property type="entry name" value="CheY-like"/>
    <property type="match status" value="1"/>
</dbReference>
<dbReference type="InterPro" id="IPR003018">
    <property type="entry name" value="GAF"/>
</dbReference>
<evidence type="ECO:0000256" key="3">
    <source>
        <dbReference type="ARBA" id="ARBA00023015"/>
    </source>
</evidence>
<name>A0A222VMJ4_9PSEU</name>
<dbReference type="SUPFAM" id="SSF55781">
    <property type="entry name" value="GAF domain-like"/>
    <property type="match status" value="1"/>
</dbReference>
<dbReference type="GO" id="GO:0003723">
    <property type="term" value="F:RNA binding"/>
    <property type="evidence" value="ECO:0007669"/>
    <property type="project" value="InterPro"/>
</dbReference>
<sequence>MPLSDHRAPARDTPRTPRVETLARTFAELADVVAPSFDEHDYVQRVAHRCGQLLDIDEAALALADPQLRMTALGTSSETAHELMTTQVHTRQGPSADCLRGARASGSADLREEHRWAAFTTNALNAGFVAVHALPLTSHGRALGVLTLLRRRPGALGPTDTIVAAALAQAAASALLSQRTLGAAQRLAGQLQTALYTRVNIEQAKGLIAAHRHSDMDVAFEVLRAHARSSRRRLHDVAKDVIDNAPRVRNLLADDERGGQAPA</sequence>
<evidence type="ECO:0000256" key="1">
    <source>
        <dbReference type="ARBA" id="ARBA00022679"/>
    </source>
</evidence>
<dbReference type="Pfam" id="PF13185">
    <property type="entry name" value="GAF_2"/>
    <property type="match status" value="1"/>
</dbReference>
<dbReference type="Proteomes" id="UP000199494">
    <property type="component" value="Unassembled WGS sequence"/>
</dbReference>
<dbReference type="GO" id="GO:0016301">
    <property type="term" value="F:kinase activity"/>
    <property type="evidence" value="ECO:0007669"/>
    <property type="project" value="UniProtKB-KW"/>
</dbReference>
<keyword evidence="1" id="KW-0808">Transferase</keyword>
<dbReference type="PIRSF" id="PIRSF036625">
    <property type="entry name" value="GAF_ANTAR"/>
    <property type="match status" value="1"/>
</dbReference>
<dbReference type="InterPro" id="IPR036388">
    <property type="entry name" value="WH-like_DNA-bd_sf"/>
</dbReference>
<dbReference type="RefSeq" id="WP_091795151.1">
    <property type="nucleotide sequence ID" value="NZ_CP016353.1"/>
</dbReference>
<evidence type="ECO:0000313" key="5">
    <source>
        <dbReference type="EMBL" id="SDC05004.1"/>
    </source>
</evidence>
<keyword evidence="3" id="KW-0805">Transcription regulation</keyword>
<evidence type="ECO:0000256" key="2">
    <source>
        <dbReference type="ARBA" id="ARBA00022777"/>
    </source>
</evidence>
<dbReference type="SMART" id="SM01012">
    <property type="entry name" value="ANTAR"/>
    <property type="match status" value="1"/>
</dbReference>